<evidence type="ECO:0000256" key="2">
    <source>
        <dbReference type="SAM" id="SignalP"/>
    </source>
</evidence>
<dbReference type="SUPFAM" id="SSF49384">
    <property type="entry name" value="Carbohydrate-binding domain"/>
    <property type="match status" value="1"/>
</dbReference>
<feature type="domain" description="SLH" evidence="3">
    <location>
        <begin position="582"/>
        <end position="635"/>
    </location>
</feature>
<comment type="caution">
    <text evidence="4">The sequence shown here is derived from an EMBL/GenBank/DDBJ whole genome shotgun (WGS) entry which is preliminary data.</text>
</comment>
<evidence type="ECO:0000313" key="5">
    <source>
        <dbReference type="Proteomes" id="UP000295418"/>
    </source>
</evidence>
<dbReference type="EMBL" id="SKFG01000023">
    <property type="protein sequence ID" value="TCZ75069.1"/>
    <property type="molecule type" value="Genomic_DNA"/>
</dbReference>
<name>A0A4R4E6E7_9BACL</name>
<dbReference type="CDD" id="cd08547">
    <property type="entry name" value="Type_II_cohesin"/>
    <property type="match status" value="1"/>
</dbReference>
<evidence type="ECO:0000256" key="1">
    <source>
        <dbReference type="SAM" id="Coils"/>
    </source>
</evidence>
<keyword evidence="5" id="KW-1185">Reference proteome</keyword>
<dbReference type="PROSITE" id="PS51272">
    <property type="entry name" value="SLH"/>
    <property type="match status" value="3"/>
</dbReference>
<dbReference type="Pfam" id="PF00963">
    <property type="entry name" value="Cohesin"/>
    <property type="match status" value="1"/>
</dbReference>
<evidence type="ECO:0000259" key="3">
    <source>
        <dbReference type="PROSITE" id="PS51272"/>
    </source>
</evidence>
<sequence length="635" mass="68664">MKFKRLIIPVLIMCLLLNVPMYALAKEDTETKLATIQLEYKGKSVIIGKEVTVDVVVSNVTDLYGVQLQVHYDTSKFALKSASANSKFDDFNGITMEPDEGTVSLPLLRKNLSSLNSNNSSFTIAKLEFTALSAGEADLSIQGLKAVSSKTYVNENGFKDLVELDITIGKDIAIQIINPSTSPGTDISTGSDTSAGISSILNQSLKDLEKKLAANNPEQAMIQLSSLLSSGTSKFSNAEIKKLEELMSQLQQQLENSVVSTLDSSTNTLKLESSSLAKAVKALENLSLLAARNKLNLPSGKEIHVKLLNNESSSLHISAEQAKLLNQNKVSLLLERAQGSVMIPSDVLMADKPTVIQLTAATVQGEQQTDAHLQFVTGLNFQILTTTGENATIPQSPGQFQLSLNYDASSSNAHKLGVYVWNKTTSTWDYVRSAKQENGKFEFVTDKPGIYAVMEYSANYTDIDKVYKQAKLAIELLSAKHYMYGTEAGKFSPQQEITRAEFIALLVRILELQSVANDGDSFNDVESNAWYAGEINAAKKAGIVQGDGSNFNPNGTLTREAMAVMLVNAGLLQADPATTNEFADDASISDWAKDAVYKAKASGLIVGVGSNTLQAKSSANRADVAVILLRLIEQQ</sequence>
<dbReference type="Gene3D" id="2.60.40.680">
    <property type="match status" value="1"/>
</dbReference>
<evidence type="ECO:0000313" key="4">
    <source>
        <dbReference type="EMBL" id="TCZ75069.1"/>
    </source>
</evidence>
<dbReference type="OrthoDB" id="2505132at2"/>
<feature type="domain" description="SLH" evidence="3">
    <location>
        <begin position="518"/>
        <end position="580"/>
    </location>
</feature>
<accession>A0A4R4E6E7</accession>
<proteinExistence type="predicted"/>
<dbReference type="Pfam" id="PF00395">
    <property type="entry name" value="SLH"/>
    <property type="match status" value="3"/>
</dbReference>
<keyword evidence="1" id="KW-0175">Coiled coil</keyword>
<reference evidence="4 5" key="1">
    <citation type="submission" date="2019-03" db="EMBL/GenBank/DDBJ databases">
        <authorList>
            <person name="Kim M.K.M."/>
        </authorList>
    </citation>
    <scope>NUCLEOTIDE SEQUENCE [LARGE SCALE GENOMIC DNA]</scope>
    <source>
        <strain evidence="4 5">18JY21-1</strain>
    </source>
</reference>
<dbReference type="GO" id="GO:0030246">
    <property type="term" value="F:carbohydrate binding"/>
    <property type="evidence" value="ECO:0007669"/>
    <property type="project" value="InterPro"/>
</dbReference>
<dbReference type="GO" id="GO:0000272">
    <property type="term" value="P:polysaccharide catabolic process"/>
    <property type="evidence" value="ECO:0007669"/>
    <property type="project" value="InterPro"/>
</dbReference>
<dbReference type="InterPro" id="IPR002102">
    <property type="entry name" value="Cohesin_dom"/>
</dbReference>
<dbReference type="InterPro" id="IPR008965">
    <property type="entry name" value="CBM2/CBM3_carb-bd_dom_sf"/>
</dbReference>
<dbReference type="RefSeq" id="WP_132419644.1">
    <property type="nucleotide sequence ID" value="NZ_SKFG01000023.1"/>
</dbReference>
<dbReference type="Proteomes" id="UP000295418">
    <property type="component" value="Unassembled WGS sequence"/>
</dbReference>
<organism evidence="4 5">
    <name type="scientific">Paenibacillus albiflavus</name>
    <dbReference type="NCBI Taxonomy" id="2545760"/>
    <lineage>
        <taxon>Bacteria</taxon>
        <taxon>Bacillati</taxon>
        <taxon>Bacillota</taxon>
        <taxon>Bacilli</taxon>
        <taxon>Bacillales</taxon>
        <taxon>Paenibacillaceae</taxon>
        <taxon>Paenibacillus</taxon>
    </lineage>
</organism>
<feature type="domain" description="SLH" evidence="3">
    <location>
        <begin position="457"/>
        <end position="517"/>
    </location>
</feature>
<dbReference type="InterPro" id="IPR001119">
    <property type="entry name" value="SLH_dom"/>
</dbReference>
<feature type="chain" id="PRO_5020758671" description="SLH domain-containing protein" evidence="2">
    <location>
        <begin position="26"/>
        <end position="635"/>
    </location>
</feature>
<protein>
    <recommendedName>
        <fullName evidence="3">SLH domain-containing protein</fullName>
    </recommendedName>
</protein>
<feature type="signal peptide" evidence="2">
    <location>
        <begin position="1"/>
        <end position="25"/>
    </location>
</feature>
<gene>
    <name evidence="4" type="ORF">E0485_18955</name>
</gene>
<dbReference type="AlphaFoldDB" id="A0A4R4E6E7"/>
<feature type="coiled-coil region" evidence="1">
    <location>
        <begin position="233"/>
        <end position="260"/>
    </location>
</feature>
<keyword evidence="2" id="KW-0732">Signal</keyword>